<keyword evidence="3" id="KW-1185">Reference proteome</keyword>
<keyword evidence="1" id="KW-0812">Transmembrane</keyword>
<gene>
    <name evidence="2" type="ORF">SAMN06265370_112123</name>
</gene>
<organism evidence="2 3">
    <name type="scientific">Puniceibacterium sediminis</name>
    <dbReference type="NCBI Taxonomy" id="1608407"/>
    <lineage>
        <taxon>Bacteria</taxon>
        <taxon>Pseudomonadati</taxon>
        <taxon>Pseudomonadota</taxon>
        <taxon>Alphaproteobacteria</taxon>
        <taxon>Rhodobacterales</taxon>
        <taxon>Paracoccaceae</taxon>
        <taxon>Puniceibacterium</taxon>
    </lineage>
</organism>
<feature type="transmembrane region" description="Helical" evidence="1">
    <location>
        <begin position="6"/>
        <end position="26"/>
    </location>
</feature>
<reference evidence="2 3" key="1">
    <citation type="submission" date="2017-06" db="EMBL/GenBank/DDBJ databases">
        <authorList>
            <person name="Kim H.J."/>
            <person name="Triplett B.A."/>
        </authorList>
    </citation>
    <scope>NUCLEOTIDE SEQUENCE [LARGE SCALE GENOMIC DNA]</scope>
    <source>
        <strain evidence="2 3">DSM 29052</strain>
    </source>
</reference>
<evidence type="ECO:0008006" key="4">
    <source>
        <dbReference type="Google" id="ProtNLM"/>
    </source>
</evidence>
<evidence type="ECO:0000313" key="3">
    <source>
        <dbReference type="Proteomes" id="UP000198417"/>
    </source>
</evidence>
<feature type="transmembrane region" description="Helical" evidence="1">
    <location>
        <begin position="94"/>
        <end position="113"/>
    </location>
</feature>
<dbReference type="EMBL" id="FZNN01000012">
    <property type="protein sequence ID" value="SNR61339.1"/>
    <property type="molecule type" value="Genomic_DNA"/>
</dbReference>
<evidence type="ECO:0000256" key="1">
    <source>
        <dbReference type="SAM" id="Phobius"/>
    </source>
</evidence>
<keyword evidence="1" id="KW-0472">Membrane</keyword>
<keyword evidence="1" id="KW-1133">Transmembrane helix</keyword>
<name>A0A238XTK2_9RHOB</name>
<feature type="transmembrane region" description="Helical" evidence="1">
    <location>
        <begin position="66"/>
        <end position="88"/>
    </location>
</feature>
<dbReference type="AlphaFoldDB" id="A0A238XTK2"/>
<protein>
    <recommendedName>
        <fullName evidence="4">Component of SufBCD complex</fullName>
    </recommendedName>
</protein>
<proteinExistence type="predicted"/>
<evidence type="ECO:0000313" key="2">
    <source>
        <dbReference type="EMBL" id="SNR61339.1"/>
    </source>
</evidence>
<sequence>MRSFSSLWFWIAVAVIWSAASHRVMGVPFDMVTRARSQGGQAEIDLDELVRINANRMLRGIDGAGLWLLALGCFVIVMLALLAFVYWIELAQAVFLLGFPLTLVWLLTLRVASRIRAEGATGEVVQTRLGHLRIATQAIGMTSIFVTSLWGMYQNLSAGILG</sequence>
<accession>A0A238XTK2</accession>
<feature type="transmembrane region" description="Helical" evidence="1">
    <location>
        <begin position="134"/>
        <end position="153"/>
    </location>
</feature>
<dbReference type="Proteomes" id="UP000198417">
    <property type="component" value="Unassembled WGS sequence"/>
</dbReference>